<evidence type="ECO:0000256" key="1">
    <source>
        <dbReference type="SAM" id="MobiDB-lite"/>
    </source>
</evidence>
<dbReference type="InterPro" id="IPR031364">
    <property type="entry name" value="GC_assoc_lym"/>
</dbReference>
<feature type="region of interest" description="Disordered" evidence="1">
    <location>
        <begin position="59"/>
        <end position="86"/>
    </location>
</feature>
<reference evidence="2" key="3">
    <citation type="submission" date="2025-09" db="UniProtKB">
        <authorList>
            <consortium name="Ensembl"/>
        </authorList>
    </citation>
    <scope>IDENTIFICATION</scope>
</reference>
<evidence type="ECO:0000313" key="3">
    <source>
        <dbReference type="Proteomes" id="UP000472268"/>
    </source>
</evidence>
<keyword evidence="3" id="KW-1185">Reference proteome</keyword>
<dbReference type="Pfam" id="PF15666">
    <property type="entry name" value="HGAL"/>
    <property type="match status" value="1"/>
</dbReference>
<reference evidence="2 3" key="1">
    <citation type="submission" date="2019-05" db="EMBL/GenBank/DDBJ databases">
        <title>A Chromosome-scale Meerkat (S. suricatta) Genome Assembly.</title>
        <authorList>
            <person name="Dudchenko O."/>
            <person name="Lieberman Aiden E."/>
            <person name="Tung J."/>
            <person name="Barreiro L.B."/>
            <person name="Clutton-Brock T.H."/>
        </authorList>
    </citation>
    <scope>NUCLEOTIDE SEQUENCE [LARGE SCALE GENOMIC DNA]</scope>
</reference>
<evidence type="ECO:0008006" key="4">
    <source>
        <dbReference type="Google" id="ProtNLM"/>
    </source>
</evidence>
<name>A0A673TYT0_SURSU</name>
<dbReference type="AlphaFoldDB" id="A0A673TYT0"/>
<feature type="region of interest" description="Disordered" evidence="1">
    <location>
        <begin position="133"/>
        <end position="180"/>
    </location>
</feature>
<organism evidence="2 3">
    <name type="scientific">Suricata suricatta</name>
    <name type="common">Meerkat</name>
    <dbReference type="NCBI Taxonomy" id="37032"/>
    <lineage>
        <taxon>Eukaryota</taxon>
        <taxon>Metazoa</taxon>
        <taxon>Chordata</taxon>
        <taxon>Craniata</taxon>
        <taxon>Vertebrata</taxon>
        <taxon>Euteleostomi</taxon>
        <taxon>Mammalia</taxon>
        <taxon>Eutheria</taxon>
        <taxon>Laurasiatheria</taxon>
        <taxon>Carnivora</taxon>
        <taxon>Feliformia</taxon>
        <taxon>Herpestidae</taxon>
        <taxon>Suricata</taxon>
    </lineage>
</organism>
<accession>A0A673TYT0</accession>
<dbReference type="GO" id="GO:0050855">
    <property type="term" value="P:regulation of B cell receptor signaling pathway"/>
    <property type="evidence" value="ECO:0007669"/>
    <property type="project" value="InterPro"/>
</dbReference>
<evidence type="ECO:0000313" key="2">
    <source>
        <dbReference type="Ensembl" id="ENSSSUP00005014179.1"/>
    </source>
</evidence>
<dbReference type="PANTHER" id="PTHR35351:SF2">
    <property type="entry name" value="GERMINAL CENTER-ASSOCIATED SIGNALING AND MOTILITY PROTEIN"/>
    <property type="match status" value="1"/>
</dbReference>
<feature type="compositionally biased region" description="Polar residues" evidence="1">
    <location>
        <begin position="70"/>
        <end position="80"/>
    </location>
</feature>
<sequence length="180" mass="20678">MGNSLLRENRWQQNTQKAPWTLKNQTFKQRTSRCWDCYLAEGCFCLPWKKIHIIEAKPDSTKEERGTSPAPIQQDNADQSSLEDRSYALINHGVRRKRSSGISAEYYENVSPKTERPRESLGGTEMSYALLHVPSSPRHLPSPEGEDEFLAPGKISYHSLQQPRPLIPTTYPEQHSLRKE</sequence>
<dbReference type="GO" id="GO:2000402">
    <property type="term" value="P:negative regulation of lymphocyte migration"/>
    <property type="evidence" value="ECO:0007669"/>
    <property type="project" value="TreeGrafter"/>
</dbReference>
<dbReference type="Proteomes" id="UP000472268">
    <property type="component" value="Chromosome 12"/>
</dbReference>
<protein>
    <recommendedName>
        <fullName evidence="4">Germinal center associated signaling and motility</fullName>
    </recommendedName>
</protein>
<reference evidence="2" key="2">
    <citation type="submission" date="2025-08" db="UniProtKB">
        <authorList>
            <consortium name="Ensembl"/>
        </authorList>
    </citation>
    <scope>IDENTIFICATION</scope>
</reference>
<dbReference type="PANTHER" id="PTHR35351">
    <property type="entry name" value="GERMINAL CENTER-ASSOCIATED SIGNALING AND MOTILITY-LIKE PROTEIN"/>
    <property type="match status" value="1"/>
</dbReference>
<dbReference type="Ensembl" id="ENSSSUT00005016187.1">
    <property type="protein sequence ID" value="ENSSSUP00005014179.1"/>
    <property type="gene ID" value="ENSSSUG00005009106.1"/>
</dbReference>
<proteinExistence type="predicted"/>